<dbReference type="PRINTS" id="PR00034">
    <property type="entry name" value="HTHCRP"/>
</dbReference>
<dbReference type="SMART" id="SM00100">
    <property type="entry name" value="cNMP"/>
    <property type="match status" value="1"/>
</dbReference>
<dbReference type="InterPro" id="IPR018490">
    <property type="entry name" value="cNMP-bd_dom_sf"/>
</dbReference>
<evidence type="ECO:0000259" key="5">
    <source>
        <dbReference type="PROSITE" id="PS51063"/>
    </source>
</evidence>
<name>A0AAJ1TMP0_9HYPH</name>
<dbReference type="CDD" id="cd00038">
    <property type="entry name" value="CAP_ED"/>
    <property type="match status" value="1"/>
</dbReference>
<dbReference type="InterPro" id="IPR012318">
    <property type="entry name" value="HTH_CRP"/>
</dbReference>
<keyword evidence="3" id="KW-0804">Transcription</keyword>
<evidence type="ECO:0000256" key="1">
    <source>
        <dbReference type="ARBA" id="ARBA00023015"/>
    </source>
</evidence>
<dbReference type="GO" id="GO:0005829">
    <property type="term" value="C:cytosol"/>
    <property type="evidence" value="ECO:0007669"/>
    <property type="project" value="TreeGrafter"/>
</dbReference>
<evidence type="ECO:0000256" key="3">
    <source>
        <dbReference type="ARBA" id="ARBA00023163"/>
    </source>
</evidence>
<dbReference type="InterPro" id="IPR014710">
    <property type="entry name" value="RmlC-like_jellyroll"/>
</dbReference>
<accession>A0AAJ1TMP0</accession>
<sequence length="273" mass="29392">MSGIGRSMIGAPGVLVRVPAQRSELEALPTGPGSAHKPAFAGQRDEVVSTSHTLIRLLTANAFFAGLGSDAIETIAGLCTTRSLARHEILFQKGDPGDALYAVRRGQIRIGAGTDAGRAVTLNLLGSGDVFGEIAFLDGHLRTAEAVALEPTDLFVVERRDFLKLLARDATLAAQIIGLLCQRLRWMSDRMEEATLLPLDARLARRLIMLSQDYGAEIPVTQQELAAFVGAARESVNRILQDWRGAGIIDLGRSRVTVRVAQRLVAFGDRAQT</sequence>
<dbReference type="Pfam" id="PF13545">
    <property type="entry name" value="HTH_Crp_2"/>
    <property type="match status" value="1"/>
</dbReference>
<evidence type="ECO:0000313" key="7">
    <source>
        <dbReference type="Proteomes" id="UP001223420"/>
    </source>
</evidence>
<keyword evidence="2" id="KW-0238">DNA-binding</keyword>
<evidence type="ECO:0000259" key="4">
    <source>
        <dbReference type="PROSITE" id="PS50042"/>
    </source>
</evidence>
<evidence type="ECO:0000313" key="6">
    <source>
        <dbReference type="EMBL" id="MDQ0543847.1"/>
    </source>
</evidence>
<keyword evidence="1" id="KW-0805">Transcription regulation</keyword>
<dbReference type="InterPro" id="IPR000595">
    <property type="entry name" value="cNMP-bd_dom"/>
</dbReference>
<dbReference type="InterPro" id="IPR036388">
    <property type="entry name" value="WH-like_DNA-bd_sf"/>
</dbReference>
<dbReference type="InterPro" id="IPR050397">
    <property type="entry name" value="Env_Response_Regulators"/>
</dbReference>
<proteinExistence type="predicted"/>
<dbReference type="EMBL" id="JAUSWL010000004">
    <property type="protein sequence ID" value="MDQ0543847.1"/>
    <property type="molecule type" value="Genomic_DNA"/>
</dbReference>
<dbReference type="SUPFAM" id="SSF46785">
    <property type="entry name" value="Winged helix' DNA-binding domain"/>
    <property type="match status" value="1"/>
</dbReference>
<gene>
    <name evidence="6" type="ORF">QO001_002776</name>
</gene>
<dbReference type="AlphaFoldDB" id="A0AAJ1TMP0"/>
<feature type="domain" description="HTH crp-type" evidence="5">
    <location>
        <begin position="197"/>
        <end position="262"/>
    </location>
</feature>
<protein>
    <submittedName>
        <fullName evidence="6">CRP-like cAMP-binding protein</fullName>
    </submittedName>
</protein>
<dbReference type="Gene3D" id="2.60.120.10">
    <property type="entry name" value="Jelly Rolls"/>
    <property type="match status" value="1"/>
</dbReference>
<dbReference type="PROSITE" id="PS51063">
    <property type="entry name" value="HTH_CRP_2"/>
    <property type="match status" value="1"/>
</dbReference>
<dbReference type="InterPro" id="IPR036390">
    <property type="entry name" value="WH_DNA-bd_sf"/>
</dbReference>
<dbReference type="Proteomes" id="UP001223420">
    <property type="component" value="Unassembled WGS sequence"/>
</dbReference>
<dbReference type="PANTHER" id="PTHR24567:SF68">
    <property type="entry name" value="DNA-BINDING TRANSCRIPTIONAL DUAL REGULATOR CRP"/>
    <property type="match status" value="1"/>
</dbReference>
<dbReference type="GO" id="GO:0003700">
    <property type="term" value="F:DNA-binding transcription factor activity"/>
    <property type="evidence" value="ECO:0007669"/>
    <property type="project" value="TreeGrafter"/>
</dbReference>
<dbReference type="SMART" id="SM00419">
    <property type="entry name" value="HTH_CRP"/>
    <property type="match status" value="1"/>
</dbReference>
<dbReference type="Gene3D" id="1.10.10.10">
    <property type="entry name" value="Winged helix-like DNA-binding domain superfamily/Winged helix DNA-binding domain"/>
    <property type="match status" value="1"/>
</dbReference>
<dbReference type="SUPFAM" id="SSF51206">
    <property type="entry name" value="cAMP-binding domain-like"/>
    <property type="match status" value="1"/>
</dbReference>
<dbReference type="GO" id="GO:0003677">
    <property type="term" value="F:DNA binding"/>
    <property type="evidence" value="ECO:0007669"/>
    <property type="project" value="UniProtKB-KW"/>
</dbReference>
<evidence type="ECO:0000256" key="2">
    <source>
        <dbReference type="ARBA" id="ARBA00023125"/>
    </source>
</evidence>
<feature type="domain" description="Cyclic nucleotide-binding" evidence="4">
    <location>
        <begin position="63"/>
        <end position="183"/>
    </location>
</feature>
<reference evidence="6" key="1">
    <citation type="submission" date="2023-07" db="EMBL/GenBank/DDBJ databases">
        <title>Genomic Encyclopedia of Type Strains, Phase IV (KMG-IV): sequencing the most valuable type-strain genomes for metagenomic binning, comparative biology and taxonomic classification.</title>
        <authorList>
            <person name="Goeker M."/>
        </authorList>
    </citation>
    <scope>NUCLEOTIDE SEQUENCE</scope>
    <source>
        <strain evidence="6">DSM 19569</strain>
    </source>
</reference>
<dbReference type="Pfam" id="PF00027">
    <property type="entry name" value="cNMP_binding"/>
    <property type="match status" value="1"/>
</dbReference>
<dbReference type="PROSITE" id="PS50042">
    <property type="entry name" value="CNMP_BINDING_3"/>
    <property type="match status" value="1"/>
</dbReference>
<organism evidence="6 7">
    <name type="scientific">Methylobacterium brachiatum</name>
    <dbReference type="NCBI Taxonomy" id="269660"/>
    <lineage>
        <taxon>Bacteria</taxon>
        <taxon>Pseudomonadati</taxon>
        <taxon>Pseudomonadota</taxon>
        <taxon>Alphaproteobacteria</taxon>
        <taxon>Hyphomicrobiales</taxon>
        <taxon>Methylobacteriaceae</taxon>
        <taxon>Methylobacterium</taxon>
    </lineage>
</organism>
<dbReference type="PANTHER" id="PTHR24567">
    <property type="entry name" value="CRP FAMILY TRANSCRIPTIONAL REGULATORY PROTEIN"/>
    <property type="match status" value="1"/>
</dbReference>
<comment type="caution">
    <text evidence="6">The sequence shown here is derived from an EMBL/GenBank/DDBJ whole genome shotgun (WGS) entry which is preliminary data.</text>
</comment>